<dbReference type="EMBL" id="JAPWTJ010002018">
    <property type="protein sequence ID" value="KAJ8968346.1"/>
    <property type="molecule type" value="Genomic_DNA"/>
</dbReference>
<keyword evidence="8" id="KW-1185">Reference proteome</keyword>
<comment type="caution">
    <text evidence="7">The sequence shown here is derived from an EMBL/GenBank/DDBJ whole genome shotgun (WGS) entry which is preliminary data.</text>
</comment>
<dbReference type="InterPro" id="IPR050688">
    <property type="entry name" value="Zinc_finger/UBP_domain"/>
</dbReference>
<gene>
    <name evidence="7" type="ORF">NQ317_011226</name>
</gene>
<name>A0ABQ9IXE9_9CUCU</name>
<evidence type="ECO:0000256" key="1">
    <source>
        <dbReference type="ARBA" id="ARBA00022723"/>
    </source>
</evidence>
<evidence type="ECO:0000256" key="4">
    <source>
        <dbReference type="ARBA" id="ARBA00022833"/>
    </source>
</evidence>
<evidence type="ECO:0000259" key="6">
    <source>
        <dbReference type="PROSITE" id="PS50157"/>
    </source>
</evidence>
<protein>
    <recommendedName>
        <fullName evidence="6">C2H2-type domain-containing protein</fullName>
    </recommendedName>
</protein>
<dbReference type="Gene3D" id="3.30.160.60">
    <property type="entry name" value="Classic Zinc Finger"/>
    <property type="match status" value="2"/>
</dbReference>
<dbReference type="InterPro" id="IPR036236">
    <property type="entry name" value="Znf_C2H2_sf"/>
</dbReference>
<evidence type="ECO:0000256" key="2">
    <source>
        <dbReference type="ARBA" id="ARBA00022737"/>
    </source>
</evidence>
<keyword evidence="3 5" id="KW-0863">Zinc-finger</keyword>
<dbReference type="Pfam" id="PF00096">
    <property type="entry name" value="zf-C2H2"/>
    <property type="match status" value="1"/>
</dbReference>
<dbReference type="SMART" id="SM00355">
    <property type="entry name" value="ZnF_C2H2"/>
    <property type="match status" value="3"/>
</dbReference>
<dbReference type="PROSITE" id="PS50157">
    <property type="entry name" value="ZINC_FINGER_C2H2_2"/>
    <property type="match status" value="1"/>
</dbReference>
<evidence type="ECO:0000313" key="7">
    <source>
        <dbReference type="EMBL" id="KAJ8968346.1"/>
    </source>
</evidence>
<proteinExistence type="predicted"/>
<keyword evidence="4" id="KW-0862">Zinc</keyword>
<dbReference type="PANTHER" id="PTHR24403:SF67">
    <property type="entry name" value="FI01116P-RELATED"/>
    <property type="match status" value="1"/>
</dbReference>
<dbReference type="SUPFAM" id="SSF57667">
    <property type="entry name" value="beta-beta-alpha zinc fingers"/>
    <property type="match status" value="1"/>
</dbReference>
<keyword evidence="1" id="KW-0479">Metal-binding</keyword>
<dbReference type="PANTHER" id="PTHR24403">
    <property type="entry name" value="ZINC FINGER PROTEIN"/>
    <property type="match status" value="1"/>
</dbReference>
<feature type="domain" description="C2H2-type" evidence="6">
    <location>
        <begin position="33"/>
        <end position="60"/>
    </location>
</feature>
<evidence type="ECO:0000256" key="5">
    <source>
        <dbReference type="PROSITE-ProRule" id="PRU00042"/>
    </source>
</evidence>
<dbReference type="InterPro" id="IPR013087">
    <property type="entry name" value="Znf_C2H2_type"/>
</dbReference>
<reference evidence="7" key="1">
    <citation type="journal article" date="2023" name="Insect Mol. Biol.">
        <title>Genome sequencing provides insights into the evolution of gene families encoding plant cell wall-degrading enzymes in longhorned beetles.</title>
        <authorList>
            <person name="Shin N.R."/>
            <person name="Okamura Y."/>
            <person name="Kirsch R."/>
            <person name="Pauchet Y."/>
        </authorList>
    </citation>
    <scope>NUCLEOTIDE SEQUENCE</scope>
    <source>
        <strain evidence="7">MMC_N1</strain>
    </source>
</reference>
<accession>A0ABQ9IXE9</accession>
<sequence length="162" mass="19641">MFKCETCKYQTKYKRALIKHLLTHNRTIKIRIFKCETCGYQTKHRRALNRHLLNHKEVSEVQMFKCEICEFQTRHRENLKSHVLNHKDISEVPMFKCEMCEYQTNERERLNATCWFTRIFQRCQCLSVKYRHIVQEYIIRLKKKKSVASNKLFLTVHEAGLG</sequence>
<evidence type="ECO:0000313" key="8">
    <source>
        <dbReference type="Proteomes" id="UP001162164"/>
    </source>
</evidence>
<evidence type="ECO:0000256" key="3">
    <source>
        <dbReference type="ARBA" id="ARBA00022771"/>
    </source>
</evidence>
<dbReference type="Proteomes" id="UP001162164">
    <property type="component" value="Unassembled WGS sequence"/>
</dbReference>
<keyword evidence="2" id="KW-0677">Repeat</keyword>
<organism evidence="7 8">
    <name type="scientific">Molorchus minor</name>
    <dbReference type="NCBI Taxonomy" id="1323400"/>
    <lineage>
        <taxon>Eukaryota</taxon>
        <taxon>Metazoa</taxon>
        <taxon>Ecdysozoa</taxon>
        <taxon>Arthropoda</taxon>
        <taxon>Hexapoda</taxon>
        <taxon>Insecta</taxon>
        <taxon>Pterygota</taxon>
        <taxon>Neoptera</taxon>
        <taxon>Endopterygota</taxon>
        <taxon>Coleoptera</taxon>
        <taxon>Polyphaga</taxon>
        <taxon>Cucujiformia</taxon>
        <taxon>Chrysomeloidea</taxon>
        <taxon>Cerambycidae</taxon>
        <taxon>Lamiinae</taxon>
        <taxon>Monochamini</taxon>
        <taxon>Molorchus</taxon>
    </lineage>
</organism>